<dbReference type="PANTHER" id="PTHR43584:SF9">
    <property type="entry name" value="TRANSFERASE HEXAPEPTIDE REPEAT CONTAINING PROTEIN"/>
    <property type="match status" value="1"/>
</dbReference>
<gene>
    <name evidence="3" type="ORF">E6K79_02370</name>
</gene>
<evidence type="ECO:0008006" key="5">
    <source>
        <dbReference type="Google" id="ProtNLM"/>
    </source>
</evidence>
<dbReference type="SUPFAM" id="SSF51161">
    <property type="entry name" value="Trimeric LpxA-like enzymes"/>
    <property type="match status" value="1"/>
</dbReference>
<dbReference type="Gene3D" id="2.160.10.10">
    <property type="entry name" value="Hexapeptide repeat proteins"/>
    <property type="match status" value="1"/>
</dbReference>
<dbReference type="GO" id="GO:0016779">
    <property type="term" value="F:nucleotidyltransferase activity"/>
    <property type="evidence" value="ECO:0007669"/>
    <property type="project" value="UniProtKB-ARBA"/>
</dbReference>
<sequence>MPGAPSGLRFSTGFGASLRPWGHCRESRVGAPRLDATVPRPYLTQVNLCIYEDPEVALFGPHALLRPVFALRCGIFSLIEKLIRAFPDAPLVLVVRPELEDLVRVLYPTAQVGEPPEEETLFVNGRLCMTDDEVLHFLAASPTEASFMANGVLFAAKVAAKRVAHAARHLRAGSPERAFEDLRFPAEVNAFLSRSAADLIRWSPRQIVQDFRSAFQPGTVRGTVEAGVHVTQPEALHVARGARVQSGAVLNAEMGPILIQENATVEPLTYIEGPAVIGERTVVKAGARIRGGSSIGPVCKVGGEIEASVFQGYSNKQHDGFLGHSYVGEWVNLGADTNNSDLKNNYGEIRFFRSAAAFREGKGEGSGQKFLGLTVGDFTKTGIGTSFTTGCVVGIGCNLFGTELMPAYVPSFVWGSPGSFVEHRVDGVIETAARAMERRKVELRVELDSLVRQAFDDSKKDRALFLDARPAAAPRSTARKVRK</sequence>
<dbReference type="InterPro" id="IPR050065">
    <property type="entry name" value="GlmU-like"/>
</dbReference>
<dbReference type="Pfam" id="PF13562">
    <property type="entry name" value="NTP_transf_4"/>
    <property type="match status" value="1"/>
</dbReference>
<protein>
    <recommendedName>
        <fullName evidence="5">Glucose-1-phosphate thymidylyltransferase</fullName>
    </recommendedName>
</protein>
<dbReference type="CDD" id="cd05635">
    <property type="entry name" value="LbH_unknown"/>
    <property type="match status" value="1"/>
</dbReference>
<evidence type="ECO:0000313" key="4">
    <source>
        <dbReference type="Proteomes" id="UP000317691"/>
    </source>
</evidence>
<evidence type="ECO:0000256" key="1">
    <source>
        <dbReference type="ARBA" id="ARBA00022679"/>
    </source>
</evidence>
<proteinExistence type="predicted"/>
<dbReference type="EMBL" id="VBOZ01000008">
    <property type="protein sequence ID" value="TMQ66770.1"/>
    <property type="molecule type" value="Genomic_DNA"/>
</dbReference>
<dbReference type="Proteomes" id="UP000317691">
    <property type="component" value="Unassembled WGS sequence"/>
</dbReference>
<keyword evidence="1" id="KW-0808">Transferase</keyword>
<reference evidence="3 4" key="1">
    <citation type="journal article" date="2019" name="Nat. Microbiol.">
        <title>Mediterranean grassland soil C-N compound turnover is dependent on rainfall and depth, and is mediated by genomically divergent microorganisms.</title>
        <authorList>
            <person name="Diamond S."/>
            <person name="Andeer P.F."/>
            <person name="Li Z."/>
            <person name="Crits-Christoph A."/>
            <person name="Burstein D."/>
            <person name="Anantharaman K."/>
            <person name="Lane K.R."/>
            <person name="Thomas B.C."/>
            <person name="Pan C."/>
            <person name="Northen T.R."/>
            <person name="Banfield J.F."/>
        </authorList>
    </citation>
    <scope>NUCLEOTIDE SEQUENCE [LARGE SCALE GENOMIC DNA]</scope>
    <source>
        <strain evidence="3">WS_9</strain>
    </source>
</reference>
<evidence type="ECO:0000313" key="3">
    <source>
        <dbReference type="EMBL" id="TMQ66770.1"/>
    </source>
</evidence>
<dbReference type="InterPro" id="IPR023917">
    <property type="entry name" value="Bifunctiontional_GlmU_bac-type"/>
</dbReference>
<dbReference type="PANTHER" id="PTHR43584">
    <property type="entry name" value="NUCLEOTIDYL TRANSFERASE"/>
    <property type="match status" value="1"/>
</dbReference>
<dbReference type="NCBIfam" id="TIGR03991">
    <property type="entry name" value="alt_bact_glmU"/>
    <property type="match status" value="1"/>
</dbReference>
<dbReference type="InterPro" id="IPR011004">
    <property type="entry name" value="Trimer_LpxA-like_sf"/>
</dbReference>
<name>A0A538TT15_UNCEI</name>
<dbReference type="GO" id="GO:0016746">
    <property type="term" value="F:acyltransferase activity"/>
    <property type="evidence" value="ECO:0007669"/>
    <property type="project" value="UniProtKB-KW"/>
</dbReference>
<dbReference type="AlphaFoldDB" id="A0A538TT15"/>
<comment type="caution">
    <text evidence="3">The sequence shown here is derived from an EMBL/GenBank/DDBJ whole genome shotgun (WGS) entry which is preliminary data.</text>
</comment>
<evidence type="ECO:0000256" key="2">
    <source>
        <dbReference type="ARBA" id="ARBA00023315"/>
    </source>
</evidence>
<organism evidence="3 4">
    <name type="scientific">Eiseniibacteriota bacterium</name>
    <dbReference type="NCBI Taxonomy" id="2212470"/>
    <lineage>
        <taxon>Bacteria</taxon>
        <taxon>Candidatus Eiseniibacteriota</taxon>
    </lineage>
</organism>
<accession>A0A538TT15</accession>
<keyword evidence="2" id="KW-0012">Acyltransferase</keyword>